<reference evidence="3 4" key="1">
    <citation type="journal article" date="2023" name="bioRxiv">
        <title>Genome report: Whole genome sequence and annotation of Penstemon davidsonii.</title>
        <authorList>
            <person name="Ostevik K.L."/>
            <person name="Alabady M."/>
            <person name="Zhang M."/>
            <person name="Rausher M.D."/>
        </authorList>
    </citation>
    <scope>NUCLEOTIDE SEQUENCE [LARGE SCALE GENOMIC DNA]</scope>
    <source>
        <strain evidence="3">DNT005</strain>
        <tissue evidence="3">Whole leaf</tissue>
    </source>
</reference>
<dbReference type="SUPFAM" id="SSF53756">
    <property type="entry name" value="UDP-Glycosyltransferase/glycogen phosphorylase"/>
    <property type="match status" value="1"/>
</dbReference>
<keyword evidence="4" id="KW-1185">Reference proteome</keyword>
<evidence type="ECO:0008006" key="5">
    <source>
        <dbReference type="Google" id="ProtNLM"/>
    </source>
</evidence>
<evidence type="ECO:0000256" key="1">
    <source>
        <dbReference type="ARBA" id="ARBA00009995"/>
    </source>
</evidence>
<sequence length="457" mass="51941">MGKPHIIAIPCPAQGHVIPLMEVAQCLAENGIKVTFVNTDFNHERIEKALQQKGNINELIHLTSIPDGLEPWEDRNDLGKLTETILKVMPEKLESLIEQINRTENDEIVCILTDYYMGWALEMAEKFGVKRAAFLPTSVALSALTMNASKLVDDGILDNNGTPLKKQAIHLTPNMPEMNPVHFTWACISDFETQKIIFQSILQNNKSLKLADYLICNSNYELEPEAFAMVPNCIPIGPLLATNRLGKTSGHFWPEDTSCLTWLDQHPPHSVIYVAFGSFTVFNHTQFQELALGLESTNRPFLWVVRQDLIEETDESYSYPKGFEERVKNHGKMVSWAPQQNVLSHSSVALFISHCGWNSIIEGISNGVSFLCWPYFADQFLNQSYICDEWKVGLRLRKDDDSGIIRHGEINDKVEYLLADRSYTERAMNFQKNIMDSVRGGCSNKNLNKFVEWIKKN</sequence>
<evidence type="ECO:0000313" key="4">
    <source>
        <dbReference type="Proteomes" id="UP001291926"/>
    </source>
</evidence>
<dbReference type="InterPro" id="IPR002213">
    <property type="entry name" value="UDP_glucos_trans"/>
</dbReference>
<dbReference type="EMBL" id="JAYDYQ010001087">
    <property type="protein sequence ID" value="KAK4490741.1"/>
    <property type="molecule type" value="Genomic_DNA"/>
</dbReference>
<dbReference type="CDD" id="cd03784">
    <property type="entry name" value="GT1_Gtf-like"/>
    <property type="match status" value="1"/>
</dbReference>
<comment type="similarity">
    <text evidence="1">Belongs to the UDP-glycosyltransferase family.</text>
</comment>
<name>A0ABR0DNF0_9LAMI</name>
<evidence type="ECO:0000313" key="3">
    <source>
        <dbReference type="EMBL" id="KAK4490741.1"/>
    </source>
</evidence>
<accession>A0ABR0DNF0</accession>
<dbReference type="Proteomes" id="UP001291926">
    <property type="component" value="Unassembled WGS sequence"/>
</dbReference>
<dbReference type="Pfam" id="PF00201">
    <property type="entry name" value="UDPGT"/>
    <property type="match status" value="1"/>
</dbReference>
<protein>
    <recommendedName>
        <fullName evidence="5">UDP-glycosyltransferase</fullName>
    </recommendedName>
</protein>
<dbReference type="PANTHER" id="PTHR11926">
    <property type="entry name" value="GLUCOSYL/GLUCURONOSYL TRANSFERASES"/>
    <property type="match status" value="1"/>
</dbReference>
<gene>
    <name evidence="3" type="ORF">RD792_001444</name>
</gene>
<keyword evidence="2" id="KW-0808">Transferase</keyword>
<comment type="caution">
    <text evidence="3">The sequence shown here is derived from an EMBL/GenBank/DDBJ whole genome shotgun (WGS) entry which is preliminary data.</text>
</comment>
<dbReference type="Gene3D" id="3.40.50.2000">
    <property type="entry name" value="Glycogen Phosphorylase B"/>
    <property type="match status" value="2"/>
</dbReference>
<proteinExistence type="inferred from homology"/>
<organism evidence="3 4">
    <name type="scientific">Penstemon davidsonii</name>
    <dbReference type="NCBI Taxonomy" id="160366"/>
    <lineage>
        <taxon>Eukaryota</taxon>
        <taxon>Viridiplantae</taxon>
        <taxon>Streptophyta</taxon>
        <taxon>Embryophyta</taxon>
        <taxon>Tracheophyta</taxon>
        <taxon>Spermatophyta</taxon>
        <taxon>Magnoliopsida</taxon>
        <taxon>eudicotyledons</taxon>
        <taxon>Gunneridae</taxon>
        <taxon>Pentapetalae</taxon>
        <taxon>asterids</taxon>
        <taxon>lamiids</taxon>
        <taxon>Lamiales</taxon>
        <taxon>Plantaginaceae</taxon>
        <taxon>Cheloneae</taxon>
        <taxon>Penstemon</taxon>
    </lineage>
</organism>
<evidence type="ECO:0000256" key="2">
    <source>
        <dbReference type="ARBA" id="ARBA00022679"/>
    </source>
</evidence>
<dbReference type="PANTHER" id="PTHR11926:SF1412">
    <property type="entry name" value="UDP-GLYCOSYLTRANSFERASE 83A1-LIKE"/>
    <property type="match status" value="1"/>
</dbReference>